<feature type="transmembrane region" description="Helical" evidence="10">
    <location>
        <begin position="704"/>
        <end position="722"/>
    </location>
</feature>
<organism evidence="16 17">
    <name type="scientific">Cystobacter fuscus (strain ATCC 25194 / DSM 2262 / NBRC 100088 / M29)</name>
    <dbReference type="NCBI Taxonomy" id="1242864"/>
    <lineage>
        <taxon>Bacteria</taxon>
        <taxon>Pseudomonadati</taxon>
        <taxon>Myxococcota</taxon>
        <taxon>Myxococcia</taxon>
        <taxon>Myxococcales</taxon>
        <taxon>Cystobacterineae</taxon>
        <taxon>Archangiaceae</taxon>
        <taxon>Cystobacter</taxon>
    </lineage>
</organism>
<evidence type="ECO:0000313" key="16">
    <source>
        <dbReference type="EMBL" id="EPX57625.1"/>
    </source>
</evidence>
<feature type="transmembrane region" description="Helical" evidence="10">
    <location>
        <begin position="108"/>
        <end position="127"/>
    </location>
</feature>
<feature type="transmembrane region" description="Helical" evidence="10">
    <location>
        <begin position="606"/>
        <end position="624"/>
    </location>
</feature>
<evidence type="ECO:0000256" key="5">
    <source>
        <dbReference type="ARBA" id="ARBA00022692"/>
    </source>
</evidence>
<dbReference type="PANTHER" id="PTHR43373:SF1">
    <property type="entry name" value="NA(+)_H(+) ANTIPORTER SUBUNIT A"/>
    <property type="match status" value="1"/>
</dbReference>
<evidence type="ECO:0000256" key="1">
    <source>
        <dbReference type="ARBA" id="ARBA00004651"/>
    </source>
</evidence>
<feature type="domain" description="NADH:quinone oxidoreductase/Mrp antiporter transmembrane" evidence="11">
    <location>
        <begin position="126"/>
        <end position="399"/>
    </location>
</feature>
<feature type="transmembrane region" description="Helical" evidence="10">
    <location>
        <begin position="847"/>
        <end position="867"/>
    </location>
</feature>
<keyword evidence="4" id="KW-1003">Cell membrane</keyword>
<evidence type="ECO:0000259" key="11">
    <source>
        <dbReference type="Pfam" id="PF00361"/>
    </source>
</evidence>
<keyword evidence="8 10" id="KW-0472">Membrane</keyword>
<evidence type="ECO:0000259" key="12">
    <source>
        <dbReference type="Pfam" id="PF00662"/>
    </source>
</evidence>
<proteinExistence type="predicted"/>
<feature type="transmembrane region" description="Helical" evidence="10">
    <location>
        <begin position="817"/>
        <end position="841"/>
    </location>
</feature>
<evidence type="ECO:0000256" key="9">
    <source>
        <dbReference type="RuleBase" id="RU000320"/>
    </source>
</evidence>
<feature type="transmembrane region" description="Helical" evidence="10">
    <location>
        <begin position="631"/>
        <end position="651"/>
    </location>
</feature>
<feature type="transmembrane region" description="Helical" evidence="10">
    <location>
        <begin position="657"/>
        <end position="678"/>
    </location>
</feature>
<feature type="transmembrane region" description="Helical" evidence="10">
    <location>
        <begin position="298"/>
        <end position="316"/>
    </location>
</feature>
<evidence type="ECO:0000256" key="3">
    <source>
        <dbReference type="ARBA" id="ARBA00022449"/>
    </source>
</evidence>
<dbReference type="EMBL" id="ANAH02000034">
    <property type="protein sequence ID" value="EPX57625.1"/>
    <property type="molecule type" value="Genomic_DNA"/>
</dbReference>
<name>S9NZL9_CYSF2</name>
<keyword evidence="5 9" id="KW-0812">Transmembrane</keyword>
<keyword evidence="17" id="KW-1185">Reference proteome</keyword>
<comment type="caution">
    <text evidence="16">The sequence shown here is derived from an EMBL/GenBank/DDBJ whole genome shotgun (WGS) entry which is preliminary data.</text>
</comment>
<dbReference type="Pfam" id="PF13244">
    <property type="entry name" value="MbhD"/>
    <property type="match status" value="1"/>
</dbReference>
<feature type="transmembrane region" description="Helical" evidence="10">
    <location>
        <begin position="575"/>
        <end position="594"/>
    </location>
</feature>
<dbReference type="InterPro" id="IPR046806">
    <property type="entry name" value="MrpA_C/MbhE"/>
</dbReference>
<dbReference type="Pfam" id="PF00662">
    <property type="entry name" value="Proton_antipo_N"/>
    <property type="match status" value="1"/>
</dbReference>
<feature type="transmembrane region" description="Helical" evidence="10">
    <location>
        <begin position="364"/>
        <end position="385"/>
    </location>
</feature>
<feature type="transmembrane region" description="Helical" evidence="10">
    <location>
        <begin position="242"/>
        <end position="264"/>
    </location>
</feature>
<evidence type="ECO:0000256" key="4">
    <source>
        <dbReference type="ARBA" id="ARBA00022475"/>
    </source>
</evidence>
<evidence type="ECO:0000256" key="7">
    <source>
        <dbReference type="ARBA" id="ARBA00023065"/>
    </source>
</evidence>
<dbReference type="eggNOG" id="COG2111">
    <property type="taxonomic scope" value="Bacteria"/>
</dbReference>
<feature type="transmembrane region" description="Helical" evidence="10">
    <location>
        <begin position="503"/>
        <end position="524"/>
    </location>
</feature>
<feature type="transmembrane region" description="Helical" evidence="10">
    <location>
        <begin position="460"/>
        <end position="482"/>
    </location>
</feature>
<evidence type="ECO:0000259" key="15">
    <source>
        <dbReference type="Pfam" id="PF20501"/>
    </source>
</evidence>
<feature type="domain" description="MrpA C-terminal/MbhE" evidence="15">
    <location>
        <begin position="699"/>
        <end position="794"/>
    </location>
</feature>
<dbReference type="GO" id="GO:0005886">
    <property type="term" value="C:plasma membrane"/>
    <property type="evidence" value="ECO:0007669"/>
    <property type="project" value="UniProtKB-SubCell"/>
</dbReference>
<keyword evidence="7" id="KW-0406">Ion transport</keyword>
<feature type="transmembrane region" description="Helical" evidence="10">
    <location>
        <begin position="270"/>
        <end position="291"/>
    </location>
</feature>
<dbReference type="Pfam" id="PF00361">
    <property type="entry name" value="Proton_antipo_M"/>
    <property type="match status" value="1"/>
</dbReference>
<keyword evidence="3" id="KW-0050">Antiport</keyword>
<dbReference type="InterPro" id="IPR050616">
    <property type="entry name" value="CPA3_Na-H_Antiporter_A"/>
</dbReference>
<gene>
    <name evidence="16" type="ORF">D187_004865</name>
</gene>
<comment type="subcellular location">
    <subcellularLocation>
        <location evidence="1">Cell membrane</location>
        <topology evidence="1">Multi-pass membrane protein</topology>
    </subcellularLocation>
    <subcellularLocation>
        <location evidence="9">Membrane</location>
        <topology evidence="9">Multi-pass membrane protein</topology>
    </subcellularLocation>
</comment>
<accession>S9NZL9</accession>
<dbReference type="GO" id="GO:0006811">
    <property type="term" value="P:monoatomic ion transport"/>
    <property type="evidence" value="ECO:0007669"/>
    <property type="project" value="UniProtKB-KW"/>
</dbReference>
<dbReference type="eggNOG" id="COG1009">
    <property type="taxonomic scope" value="Bacteria"/>
</dbReference>
<feature type="domain" description="MrpA C-terminal/MbhD" evidence="14">
    <location>
        <begin position="617"/>
        <end position="679"/>
    </location>
</feature>
<evidence type="ECO:0000259" key="13">
    <source>
        <dbReference type="Pfam" id="PF04039"/>
    </source>
</evidence>
<feature type="domain" description="Na+/H+ antiporter MnhB subunit-related protein" evidence="13">
    <location>
        <begin position="821"/>
        <end position="943"/>
    </location>
</feature>
<evidence type="ECO:0000256" key="10">
    <source>
        <dbReference type="SAM" id="Phobius"/>
    </source>
</evidence>
<dbReference type="AlphaFoldDB" id="S9NZL9"/>
<dbReference type="Pfam" id="PF20501">
    <property type="entry name" value="MbhE"/>
    <property type="match status" value="1"/>
</dbReference>
<dbReference type="GO" id="GO:0015297">
    <property type="term" value="F:antiporter activity"/>
    <property type="evidence" value="ECO:0007669"/>
    <property type="project" value="UniProtKB-KW"/>
</dbReference>
<dbReference type="RefSeq" id="WP_002628961.1">
    <property type="nucleotide sequence ID" value="NZ_ANAH02000034.1"/>
</dbReference>
<feature type="transmembrane region" description="Helical" evidence="10">
    <location>
        <begin position="205"/>
        <end position="230"/>
    </location>
</feature>
<feature type="transmembrane region" description="Helical" evidence="10">
    <location>
        <begin position="322"/>
        <end position="343"/>
    </location>
</feature>
<protein>
    <submittedName>
        <fullName evidence="16">Na+, H+ antiporter subunit A</fullName>
    </submittedName>
</protein>
<feature type="transmembrane region" description="Helical" evidence="10">
    <location>
        <begin position="759"/>
        <end position="777"/>
    </location>
</feature>
<sequence length="963" mass="103067">MPLLALLVIPWVSGVIAALLPTSARNRAAGLSGLTALVGLVGVALHFPSVQGGGTRVEHFAWVPSLGLNLVLRLDGLSWTFCVLVLGIGALVMLYARYYLSPSDPVPRFFAFLLAFMGAMLGVVLSGNLLQLAFFWELTSLFSFLLIGYWNQRKDAQRGARMALTVTGMGGLCLLAGLLVLGQVAGSYELEALFGSAQRIKAHPLYPVALGLLLLGAFTKSAQFPFHFWLPNAMAAPTPVSAYLHSATMVKLGVFLLARLWPVLSGTETWFWLTGSAGLVTLLLGAWAALFQNDLKGLLAYSTISHLGLVVLLLGLNSPLAAVAAVFHLMNHAAFKASLFMAVGIIDHETGTRDIRRLSGLFRFMPITGTLALVATAAMAGVPLLNGFLSKEMFFAETVFIDAIPAVQWGLPVAATLAGMGSVAYSLRFAVKVFFGPVSALNTPRAPEEPPNWLRVPAEVLVLLCLVVGVAPAVSIGPILEAASRSVVGGQVPPYSLKIWHGFTPPLLMSALALGGGGVLYLLVQRLEAGRVRLGGRFVERFDGARLFTSLLAWLTALSRWLRRWLLTTGLQRQLLAMVLVTLLVGVLALWGGLGKGDRPRVPLSPVFIALWVVGGVAALGAAWQAKFHRLAALMLSGTAGAVSCVTFIWFSAPDLALTQLTVEVVTTLLILLGLRWLPPREPARGVYDAHTRRIARGRRARDFLIAVSAGCAMALLAYAVMTRELPERTSFFLENALSGGGGRNVVNVMLVDFRGFDTFGEGVVLALVALTVYALLRRFRPAHEVMELPPQQQALPKDLRTDLVNPRMAQDTAVGYLMVPAVLVRLLLPVSGVVAAFFFLRGHNAPGGGFVAGLVMSVGFLLQYIVSGTEWVEQRLRLAPRVLIGVGLLFVLGTASGSFVVGYPLLTSHTFHVSVPVLGELHIGSAMFFDLGVFCLVLGSTLLILVAIAHQSIRAHRASGGD</sequence>
<feature type="transmembrane region" description="Helical" evidence="10">
    <location>
        <begin position="133"/>
        <end position="150"/>
    </location>
</feature>
<evidence type="ECO:0000256" key="2">
    <source>
        <dbReference type="ARBA" id="ARBA00022448"/>
    </source>
</evidence>
<dbReference type="Pfam" id="PF04039">
    <property type="entry name" value="MnhB"/>
    <property type="match status" value="1"/>
</dbReference>
<dbReference type="PRINTS" id="PR01434">
    <property type="entry name" value="NADHDHGNASE5"/>
</dbReference>
<keyword evidence="6 10" id="KW-1133">Transmembrane helix</keyword>
<feature type="transmembrane region" description="Helical" evidence="10">
    <location>
        <begin position="162"/>
        <end position="185"/>
    </location>
</feature>
<evidence type="ECO:0000313" key="17">
    <source>
        <dbReference type="Proteomes" id="UP000011682"/>
    </source>
</evidence>
<feature type="transmembrane region" description="Helical" evidence="10">
    <location>
        <begin position="927"/>
        <end position="950"/>
    </location>
</feature>
<feature type="domain" description="NADH-Ubiquinone oxidoreductase (complex I) chain 5 N-terminal" evidence="12">
    <location>
        <begin position="64"/>
        <end position="110"/>
    </location>
</feature>
<evidence type="ECO:0000256" key="6">
    <source>
        <dbReference type="ARBA" id="ARBA00022989"/>
    </source>
</evidence>
<reference evidence="16" key="1">
    <citation type="submission" date="2013-05" db="EMBL/GenBank/DDBJ databases">
        <title>Genome assembly of Cystobacter fuscus DSM 2262.</title>
        <authorList>
            <person name="Sharma G."/>
            <person name="Khatri I."/>
            <person name="Kaur C."/>
            <person name="Mayilraj S."/>
            <person name="Subramanian S."/>
        </authorList>
    </citation>
    <scope>NUCLEOTIDE SEQUENCE [LARGE SCALE GENOMIC DNA]</scope>
    <source>
        <strain evidence="16">DSM 2262</strain>
    </source>
</reference>
<dbReference type="InterPro" id="IPR025383">
    <property type="entry name" value="MrpA_C/MbhD"/>
</dbReference>
<feature type="transmembrane region" description="Helical" evidence="10">
    <location>
        <begin position="76"/>
        <end position="96"/>
    </location>
</feature>
<dbReference type="PANTHER" id="PTHR43373">
    <property type="entry name" value="NA(+)/H(+) ANTIPORTER SUBUNIT"/>
    <property type="match status" value="1"/>
</dbReference>
<evidence type="ECO:0000256" key="8">
    <source>
        <dbReference type="ARBA" id="ARBA00023136"/>
    </source>
</evidence>
<keyword evidence="2" id="KW-0813">Transport</keyword>
<dbReference type="InterPro" id="IPR001516">
    <property type="entry name" value="Proton_antipo_N"/>
</dbReference>
<dbReference type="OrthoDB" id="9805769at2"/>
<dbReference type="NCBIfam" id="NF009288">
    <property type="entry name" value="PRK12648.1"/>
    <property type="match status" value="1"/>
</dbReference>
<dbReference type="Proteomes" id="UP000011682">
    <property type="component" value="Unassembled WGS sequence"/>
</dbReference>
<evidence type="ECO:0000259" key="14">
    <source>
        <dbReference type="Pfam" id="PF13244"/>
    </source>
</evidence>
<dbReference type="InterPro" id="IPR007182">
    <property type="entry name" value="MnhB"/>
</dbReference>
<dbReference type="InterPro" id="IPR001750">
    <property type="entry name" value="ND/Mrp_TM"/>
</dbReference>
<feature type="transmembrane region" description="Helical" evidence="10">
    <location>
        <begin position="879"/>
        <end position="907"/>
    </location>
</feature>